<dbReference type="SUPFAM" id="SSF49464">
    <property type="entry name" value="Carboxypeptidase regulatory domain-like"/>
    <property type="match status" value="1"/>
</dbReference>
<dbReference type="Pfam" id="PF13620">
    <property type="entry name" value="CarboxypepD_reg"/>
    <property type="match status" value="1"/>
</dbReference>
<dbReference type="Proteomes" id="UP000288227">
    <property type="component" value="Unassembled WGS sequence"/>
</dbReference>
<feature type="domain" description="TonB-dependent transporter Oar-like beta-barrel" evidence="5">
    <location>
        <begin position="231"/>
        <end position="1036"/>
    </location>
</feature>
<evidence type="ECO:0000256" key="2">
    <source>
        <dbReference type="ARBA" id="ARBA00023136"/>
    </source>
</evidence>
<sequence length="1100" mass="119727">MRKLLLLTALVLGSVGAWAQVTTSSIVGQIRDDKGSLPGATIVAVHEPSGSKYGTATNVDGRFTLPNVRIGGPYTIEVSFVGYQTSKVGGITLKLGQSYVHNIQLAPESTQLGEITIVGDKSQLNTERTGAVTNISSAQLGTLPTISRSITDFTRLTPQANGNSFGGRDGRYNNIQVDGANLNNNFGLSNDPLPGGGGSPISIDAYDEISVNIAPFDVRQAGFTGAGINAVTKSGTNTFKGTAYTLFRNQNYIGTNVGDNDISSQIVDSKTNIYGFSIGGPIIKDKLFFFVNAEQEKGSRPGITFSPTGGSGSGVVSSTPIDSLRKFSDHLRNVYNYETGAFDNFPNFENENTKLLVKLDYNINKDHRLTLKYSNYVSTNDQPLNATSVPNGGGFDVTGRTNISRLPVGRFSNASMSFANSNYGFEDKVNTATLELNSNFNGKFSNQLLGTITKVNTTRTFDGSFFPTIDIFDGSGDNYMSAGMDPFTPNNQVVNDVYTFTNNLSYYKGNHTITAGVSYEFQRVGNMFMAASNSYYAFNSLNDFITNQSPAYYAYTYSLVPGQKSVFSAELNVGQLGIYAQDEISLGNLKITAGIRADRAFYTEDPIENPATSAQQFYDKDGNLTNYSTGEWPKSPFLLSPRVGVRWDVNEDQSLVVRGGTGLFTGRIPFVFLTNMPTNSAMYQFGGRLDNSVAADVPQLSGITFSSNPDAYASLFPTTAGTSPSRGPVFIDPDFKFPQVWRTNVAVDKSLPYGLTATFEALITKDVNAVRMRNANFRPTMSGVVTEGGLTRPRYLPADGRDLNATVNSAIVLENTNKGYSTSLTAQLTKSFDKGFAGSLAYTYTKAEEVTANPGSQAASVWNSNPNVGSSNAVELANSQYAVPHRIIANVSYRKEYAKYFASTLSLFYEGSHQGVYSFVVSGDINGDGNSSTDLMYIPRDASEMNFVEYTASVSGQPVTFTVAQQEAAFEQFINNSNYLKNNRGKFAERNSALLPWYNTLDLRFLQEFFLTTGKNSTKHTLQLSVDIFNFSNMLNKNWGIRQFTRTRNPLTSPTLAATPNATPTYRLQQIGGELVTDPFQDAINTGSTWSMQVGLRYIF</sequence>
<evidence type="ECO:0000313" key="7">
    <source>
        <dbReference type="Proteomes" id="UP000288227"/>
    </source>
</evidence>
<protein>
    <recommendedName>
        <fullName evidence="5">TonB-dependent transporter Oar-like beta-barrel domain-containing protein</fullName>
    </recommendedName>
</protein>
<accession>A0A401UCK2</accession>
<dbReference type="InterPro" id="IPR036942">
    <property type="entry name" value="Beta-barrel_TonB_sf"/>
</dbReference>
<evidence type="ECO:0000313" key="6">
    <source>
        <dbReference type="EMBL" id="GCC52613.1"/>
    </source>
</evidence>
<dbReference type="EMBL" id="BHXQ01000005">
    <property type="protein sequence ID" value="GCC52613.1"/>
    <property type="molecule type" value="Genomic_DNA"/>
</dbReference>
<dbReference type="GO" id="GO:0009279">
    <property type="term" value="C:cell outer membrane"/>
    <property type="evidence" value="ECO:0007669"/>
    <property type="project" value="UniProtKB-SubCell"/>
</dbReference>
<evidence type="ECO:0000259" key="5">
    <source>
        <dbReference type="Pfam" id="PF25183"/>
    </source>
</evidence>
<dbReference type="OrthoDB" id="9768147at2"/>
<feature type="chain" id="PRO_5019414127" description="TonB-dependent transporter Oar-like beta-barrel domain-containing protein" evidence="4">
    <location>
        <begin position="20"/>
        <end position="1100"/>
    </location>
</feature>
<dbReference type="Gene3D" id="2.40.170.20">
    <property type="entry name" value="TonB-dependent receptor, beta-barrel domain"/>
    <property type="match status" value="1"/>
</dbReference>
<dbReference type="RefSeq" id="WP_127123270.1">
    <property type="nucleotide sequence ID" value="NZ_BHXQ01000005.1"/>
</dbReference>
<comment type="caution">
    <text evidence="6">The sequence shown here is derived from an EMBL/GenBank/DDBJ whole genome shotgun (WGS) entry which is preliminary data.</text>
</comment>
<dbReference type="InterPro" id="IPR057601">
    <property type="entry name" value="Oar-like_b-barrel"/>
</dbReference>
<dbReference type="Gene3D" id="2.60.40.1120">
    <property type="entry name" value="Carboxypeptidase-like, regulatory domain"/>
    <property type="match status" value="1"/>
</dbReference>
<name>A0A401UCK2_9BACT</name>
<comment type="subcellular location">
    <subcellularLocation>
        <location evidence="1">Cell outer membrane</location>
    </subcellularLocation>
</comment>
<feature type="signal peptide" evidence="4">
    <location>
        <begin position="1"/>
        <end position="19"/>
    </location>
</feature>
<dbReference type="SUPFAM" id="SSF56935">
    <property type="entry name" value="Porins"/>
    <property type="match status" value="1"/>
</dbReference>
<gene>
    <name evidence="6" type="ORF">SanaruYs_28500</name>
</gene>
<keyword evidence="7" id="KW-1185">Reference proteome</keyword>
<keyword evidence="4" id="KW-0732">Signal</keyword>
<evidence type="ECO:0000256" key="4">
    <source>
        <dbReference type="SAM" id="SignalP"/>
    </source>
</evidence>
<dbReference type="Pfam" id="PF25183">
    <property type="entry name" value="OMP_b-brl_4"/>
    <property type="match status" value="1"/>
</dbReference>
<dbReference type="AlphaFoldDB" id="A0A401UCK2"/>
<keyword evidence="2" id="KW-0472">Membrane</keyword>
<evidence type="ECO:0000256" key="3">
    <source>
        <dbReference type="ARBA" id="ARBA00023237"/>
    </source>
</evidence>
<proteinExistence type="predicted"/>
<organism evidence="6 7">
    <name type="scientific">Chryseotalea sanaruensis</name>
    <dbReference type="NCBI Taxonomy" id="2482724"/>
    <lineage>
        <taxon>Bacteria</taxon>
        <taxon>Pseudomonadati</taxon>
        <taxon>Bacteroidota</taxon>
        <taxon>Cytophagia</taxon>
        <taxon>Cytophagales</taxon>
        <taxon>Chryseotaleaceae</taxon>
        <taxon>Chryseotalea</taxon>
    </lineage>
</organism>
<keyword evidence="3" id="KW-0998">Cell outer membrane</keyword>
<reference evidence="6 7" key="1">
    <citation type="submission" date="2018-11" db="EMBL/GenBank/DDBJ databases">
        <title>Chryseotalea sanarue gen. nov., sp., nov., a member of the family Cytophagaceae, isolated from a brackish lake in Hamamatsu Japan.</title>
        <authorList>
            <person name="Maejima Y."/>
            <person name="Iino T."/>
            <person name="Muraguchi Y."/>
            <person name="Fukuda K."/>
            <person name="Ohkuma M."/>
            <person name="Moriuchi R."/>
            <person name="Dohra H."/>
            <person name="Kimbara K."/>
            <person name="Shintani M."/>
        </authorList>
    </citation>
    <scope>NUCLEOTIDE SEQUENCE [LARGE SCALE GENOMIC DNA]</scope>
    <source>
        <strain evidence="6 7">Ys</strain>
    </source>
</reference>
<dbReference type="InterPro" id="IPR008969">
    <property type="entry name" value="CarboxyPept-like_regulatory"/>
</dbReference>
<evidence type="ECO:0000256" key="1">
    <source>
        <dbReference type="ARBA" id="ARBA00004442"/>
    </source>
</evidence>